<accession>A0A0X3VBQ4</accession>
<gene>
    <name evidence="4" type="ORF">ADL15_03200</name>
</gene>
<dbReference type="InterPro" id="IPR025668">
    <property type="entry name" value="Tnp_DDE_dom"/>
</dbReference>
<evidence type="ECO:0000313" key="4">
    <source>
        <dbReference type="EMBL" id="KUL41692.1"/>
    </source>
</evidence>
<feature type="transmembrane region" description="Helical" evidence="2">
    <location>
        <begin position="117"/>
        <end position="134"/>
    </location>
</feature>
<proteinExistence type="predicted"/>
<dbReference type="Pfam" id="PF13751">
    <property type="entry name" value="DDE_Tnp_1_6"/>
    <property type="match status" value="1"/>
</dbReference>
<feature type="transmembrane region" description="Helical" evidence="2">
    <location>
        <begin position="6"/>
        <end position="29"/>
    </location>
</feature>
<feature type="transmembrane region" description="Helical" evidence="2">
    <location>
        <begin position="140"/>
        <end position="158"/>
    </location>
</feature>
<dbReference type="Proteomes" id="UP000053244">
    <property type="component" value="Unassembled WGS sequence"/>
</dbReference>
<feature type="region of interest" description="Disordered" evidence="1">
    <location>
        <begin position="174"/>
        <end position="198"/>
    </location>
</feature>
<comment type="caution">
    <text evidence="4">The sequence shown here is derived from an EMBL/GenBank/DDBJ whole genome shotgun (WGS) entry which is preliminary data.</text>
</comment>
<feature type="compositionally biased region" description="Polar residues" evidence="1">
    <location>
        <begin position="175"/>
        <end position="191"/>
    </location>
</feature>
<keyword evidence="2" id="KW-1133">Transmembrane helix</keyword>
<dbReference type="OrthoDB" id="119867at2"/>
<protein>
    <recommendedName>
        <fullName evidence="3">Transposase DDE domain-containing protein</fullName>
    </recommendedName>
</protein>
<evidence type="ECO:0000256" key="2">
    <source>
        <dbReference type="SAM" id="Phobius"/>
    </source>
</evidence>
<sequence length="198" mass="21921">MSVDSEVLLFAGYATVLLVIACALDRLAAHSHARADRYRTAGFRYHPQHDAWVCPQDQMLWPMTYDMRHHLMRYRAKPSVCNACPVKKDCTTSPHGREITLHTQPWPHSEAARFHRGIVLVLIGLAALLLIATGVRNTGWGDLAVIAAPLAAAGLLAFRFTGHFRRTPSGFPAASASTGLRVTPPSRTTWTADRRERS</sequence>
<name>A0A0X3VBQ4_9ACTN</name>
<evidence type="ECO:0000256" key="1">
    <source>
        <dbReference type="SAM" id="MobiDB-lite"/>
    </source>
</evidence>
<keyword evidence="5" id="KW-1185">Reference proteome</keyword>
<evidence type="ECO:0000259" key="3">
    <source>
        <dbReference type="Pfam" id="PF13751"/>
    </source>
</evidence>
<keyword evidence="2" id="KW-0472">Membrane</keyword>
<dbReference type="EMBL" id="LLZH01000011">
    <property type="protein sequence ID" value="KUL41692.1"/>
    <property type="molecule type" value="Genomic_DNA"/>
</dbReference>
<dbReference type="AlphaFoldDB" id="A0A0X3VBQ4"/>
<organism evidence="4 5">
    <name type="scientific">Actinoplanes awajinensis subsp. mycoplanecinus</name>
    <dbReference type="NCBI Taxonomy" id="135947"/>
    <lineage>
        <taxon>Bacteria</taxon>
        <taxon>Bacillati</taxon>
        <taxon>Actinomycetota</taxon>
        <taxon>Actinomycetes</taxon>
        <taxon>Micromonosporales</taxon>
        <taxon>Micromonosporaceae</taxon>
        <taxon>Actinoplanes</taxon>
    </lineage>
</organism>
<feature type="domain" description="Transposase DDE" evidence="3">
    <location>
        <begin position="53"/>
        <end position="106"/>
    </location>
</feature>
<reference evidence="4 5" key="1">
    <citation type="submission" date="2015-10" db="EMBL/GenBank/DDBJ databases">
        <authorList>
            <person name="Gilbert D.G."/>
        </authorList>
    </citation>
    <scope>NUCLEOTIDE SEQUENCE [LARGE SCALE GENOMIC DNA]</scope>
    <source>
        <strain evidence="4 5">NRRL B-16712</strain>
    </source>
</reference>
<evidence type="ECO:0000313" key="5">
    <source>
        <dbReference type="Proteomes" id="UP000053244"/>
    </source>
</evidence>
<dbReference type="RefSeq" id="WP_067684975.1">
    <property type="nucleotide sequence ID" value="NZ_LLZH01000011.1"/>
</dbReference>
<keyword evidence="2" id="KW-0812">Transmembrane</keyword>